<dbReference type="EC" id="2.1.1.211" evidence="3 11"/>
<dbReference type="OrthoDB" id="10047021at2759"/>
<evidence type="ECO:0000313" key="13">
    <source>
        <dbReference type="Proteomes" id="UP000283895"/>
    </source>
</evidence>
<comment type="subcellular location">
    <subcellularLocation>
        <location evidence="1 11">Cytoplasm</location>
    </subcellularLocation>
</comment>
<dbReference type="GO" id="GO:0005737">
    <property type="term" value="C:cytoplasm"/>
    <property type="evidence" value="ECO:0007669"/>
    <property type="project" value="UniProtKB-SubCell"/>
</dbReference>
<comment type="similarity">
    <text evidence="2 11">Belongs to the TRM44 family.</text>
</comment>
<organism evidence="12 13">
    <name type="scientific">Cytospora schulzeri</name>
    <dbReference type="NCBI Taxonomy" id="448051"/>
    <lineage>
        <taxon>Eukaryota</taxon>
        <taxon>Fungi</taxon>
        <taxon>Dikarya</taxon>
        <taxon>Ascomycota</taxon>
        <taxon>Pezizomycotina</taxon>
        <taxon>Sordariomycetes</taxon>
        <taxon>Sordariomycetidae</taxon>
        <taxon>Diaporthales</taxon>
        <taxon>Cytosporaceae</taxon>
        <taxon>Cytospora</taxon>
    </lineage>
</organism>
<evidence type="ECO:0000256" key="8">
    <source>
        <dbReference type="ARBA" id="ARBA00022691"/>
    </source>
</evidence>
<dbReference type="AlphaFoldDB" id="A0A423X2V0"/>
<dbReference type="GO" id="GO:0030488">
    <property type="term" value="P:tRNA methylation"/>
    <property type="evidence" value="ECO:0007669"/>
    <property type="project" value="UniProtKB-UniRule"/>
</dbReference>
<comment type="caution">
    <text evidence="12">The sequence shown here is derived from an EMBL/GenBank/DDBJ whole genome shotgun (WGS) entry which is preliminary data.</text>
</comment>
<keyword evidence="5 11" id="KW-0963">Cytoplasm</keyword>
<evidence type="ECO:0000256" key="6">
    <source>
        <dbReference type="ARBA" id="ARBA00022603"/>
    </source>
</evidence>
<evidence type="ECO:0000256" key="7">
    <source>
        <dbReference type="ARBA" id="ARBA00022679"/>
    </source>
</evidence>
<keyword evidence="6 11" id="KW-0489">Methyltransferase</keyword>
<dbReference type="Proteomes" id="UP000283895">
    <property type="component" value="Unassembled WGS sequence"/>
</dbReference>
<comment type="function">
    <text evidence="11">Adenosyl-L-methionine (AdoMet)-dependent tRNA (uracil-O(2)-)-methyltransferase.</text>
</comment>
<keyword evidence="9 11" id="KW-0819">tRNA processing</keyword>
<protein>
    <recommendedName>
        <fullName evidence="4 11">tRNA (uracil-O(2)-)-methyltransferase</fullName>
        <ecNumber evidence="3 11">2.1.1.211</ecNumber>
    </recommendedName>
</protein>
<evidence type="ECO:0000256" key="1">
    <source>
        <dbReference type="ARBA" id="ARBA00004496"/>
    </source>
</evidence>
<evidence type="ECO:0000256" key="9">
    <source>
        <dbReference type="ARBA" id="ARBA00022694"/>
    </source>
</evidence>
<gene>
    <name evidence="12" type="ORF">VMCG_01670</name>
</gene>
<dbReference type="GO" id="GO:0141101">
    <property type="term" value="F:tRNA(Ser) (uridine(44)-2'-O-)-methyltransferase activity"/>
    <property type="evidence" value="ECO:0007669"/>
    <property type="project" value="UniProtKB-EC"/>
</dbReference>
<accession>A0A423X2V0</accession>
<evidence type="ECO:0000313" key="12">
    <source>
        <dbReference type="EMBL" id="ROW10213.1"/>
    </source>
</evidence>
<dbReference type="InterPro" id="IPR011671">
    <property type="entry name" value="tRNA_uracil_MeTrfase"/>
</dbReference>
<dbReference type="EMBL" id="LKEA01000003">
    <property type="protein sequence ID" value="ROW10213.1"/>
    <property type="molecule type" value="Genomic_DNA"/>
</dbReference>
<evidence type="ECO:0000256" key="3">
    <source>
        <dbReference type="ARBA" id="ARBA00012795"/>
    </source>
</evidence>
<evidence type="ECO:0000256" key="11">
    <source>
        <dbReference type="RuleBase" id="RU368004"/>
    </source>
</evidence>
<dbReference type="Pfam" id="PF07757">
    <property type="entry name" value="AdoMet_MTase"/>
    <property type="match status" value="1"/>
</dbReference>
<evidence type="ECO:0000256" key="5">
    <source>
        <dbReference type="ARBA" id="ARBA00022490"/>
    </source>
</evidence>
<keyword evidence="13" id="KW-1185">Reference proteome</keyword>
<dbReference type="STRING" id="356882.A0A423X2V0"/>
<evidence type="ECO:0000256" key="10">
    <source>
        <dbReference type="ARBA" id="ARBA00047957"/>
    </source>
</evidence>
<proteinExistence type="inferred from homology"/>
<keyword evidence="7 11" id="KW-0808">Transferase</keyword>
<dbReference type="PANTHER" id="PTHR21210">
    <property type="entry name" value="TRNA (URACIL-O(2)-)-METHYLTRANSFERASE-RELATED"/>
    <property type="match status" value="1"/>
</dbReference>
<evidence type="ECO:0000256" key="4">
    <source>
        <dbReference type="ARBA" id="ARBA00017788"/>
    </source>
</evidence>
<name>A0A423X2V0_9PEZI</name>
<reference evidence="12 13" key="1">
    <citation type="submission" date="2015-09" db="EMBL/GenBank/DDBJ databases">
        <title>Host preference determinants of Valsa canker pathogens revealed by comparative genomics.</title>
        <authorList>
            <person name="Yin Z."/>
            <person name="Huang L."/>
        </authorList>
    </citation>
    <scope>NUCLEOTIDE SEQUENCE [LARGE SCALE GENOMIC DNA]</scope>
    <source>
        <strain evidence="12 13">03-1</strain>
    </source>
</reference>
<keyword evidence="8 11" id="KW-0949">S-adenosyl-L-methionine</keyword>
<dbReference type="PANTHER" id="PTHR21210:SF0">
    <property type="entry name" value="TRNA (URACIL-O(2)-)-METHYLTRANSFERASE-RELATED"/>
    <property type="match status" value="1"/>
</dbReference>
<sequence>MPFAPIDLGGPEAQAQAAASVQILERDEQDGKPPRWTPLFKHECSFDAAIFDKVMLNTIKNPNINSSWLFRADILFDQNGPEVSGPPISPLDNQPPLPVFQGLEANRLLVRRMIPRNEQRDKPLEQTCGFYAGSAPGGLQRSMIIYLPHVKSESDMPFYHPAVKGIAFLHDWDPTEAKGTVSTHYCFFDDGNRPEKLTRTALNLLRVLHKHGEGQVAGYKKRVNHDVLVPQAALQNRYATLKQKYARSLVVDWEKREETTDATKHVFEDLCIAAFLIELWKQMYTNVEFPGFVDIGCGNGLLVHILNRENYSGWGFDARARKSWAEYSTTVHVRTLSGSLEERQSLETRVLLPSVTRDMQQDTADKINDDQIHDGLFPKDTFIISNHADELTPWTPILARISDCPFIMIPCCSHDLTGARFRAPPPKDKTASPSAYNSLCEWVAQIASDCGWVVEREMLRIPSTRNAAFVGRCSADDSQPDIHVILQKYGGTQGYYDNVVKLLKANTRGH</sequence>
<evidence type="ECO:0000256" key="2">
    <source>
        <dbReference type="ARBA" id="ARBA00009056"/>
    </source>
</evidence>
<comment type="catalytic activity">
    <reaction evidence="10 11">
        <text>uridine(44) in tRNA(Ser) + S-adenosyl-L-methionine = 2'-O-methyluridine(44) in tRNA(Ser) + S-adenosyl-L-homocysteine + H(+)</text>
        <dbReference type="Rhea" id="RHEA:43100"/>
        <dbReference type="Rhea" id="RHEA-COMP:10339"/>
        <dbReference type="Rhea" id="RHEA-COMP:10340"/>
        <dbReference type="ChEBI" id="CHEBI:15378"/>
        <dbReference type="ChEBI" id="CHEBI:57856"/>
        <dbReference type="ChEBI" id="CHEBI:59789"/>
        <dbReference type="ChEBI" id="CHEBI:65315"/>
        <dbReference type="ChEBI" id="CHEBI:74478"/>
        <dbReference type="EC" id="2.1.1.211"/>
    </reaction>
</comment>